<dbReference type="InterPro" id="IPR013766">
    <property type="entry name" value="Thioredoxin_domain"/>
</dbReference>
<dbReference type="PRINTS" id="PR00421">
    <property type="entry name" value="THIOREDOXIN"/>
</dbReference>
<evidence type="ECO:0000256" key="3">
    <source>
        <dbReference type="ARBA" id="ARBA00006347"/>
    </source>
</evidence>
<comment type="subcellular location">
    <subcellularLocation>
        <location evidence="2">Endoplasmic reticulum lumen</location>
    </subcellularLocation>
</comment>
<evidence type="ECO:0000256" key="8">
    <source>
        <dbReference type="ARBA" id="ARBA00023157"/>
    </source>
</evidence>
<dbReference type="EC" id="5.3.4.1" evidence="4"/>
<evidence type="ECO:0000313" key="18">
    <source>
        <dbReference type="EMBL" id="BAK01309.1"/>
    </source>
</evidence>
<dbReference type="Gene3D" id="3.40.30.10">
    <property type="entry name" value="Glutaredoxin"/>
    <property type="match status" value="4"/>
</dbReference>
<feature type="domain" description="Thioredoxin" evidence="17">
    <location>
        <begin position="78"/>
        <end position="204"/>
    </location>
</feature>
<dbReference type="GO" id="GO:0005788">
    <property type="term" value="C:endoplasmic reticulum lumen"/>
    <property type="evidence" value="ECO:0007669"/>
    <property type="project" value="UniProtKB-SubCell"/>
</dbReference>
<evidence type="ECO:0000256" key="1">
    <source>
        <dbReference type="ARBA" id="ARBA00001182"/>
    </source>
</evidence>
<proteinExistence type="evidence at transcript level"/>
<keyword evidence="6" id="KW-0677">Repeat</keyword>
<evidence type="ECO:0000256" key="15">
    <source>
        <dbReference type="SAM" id="MobiDB-lite"/>
    </source>
</evidence>
<evidence type="ECO:0000256" key="4">
    <source>
        <dbReference type="ARBA" id="ARBA00012723"/>
    </source>
</evidence>
<feature type="region of interest" description="Disordered" evidence="15">
    <location>
        <begin position="48"/>
        <end position="88"/>
    </location>
</feature>
<evidence type="ECO:0000256" key="7">
    <source>
        <dbReference type="ARBA" id="ARBA00022824"/>
    </source>
</evidence>
<dbReference type="InterPro" id="IPR005792">
    <property type="entry name" value="Prot_disulphide_isomerase"/>
</dbReference>
<evidence type="ECO:0000256" key="9">
    <source>
        <dbReference type="ARBA" id="ARBA00023180"/>
    </source>
</evidence>
<keyword evidence="10" id="KW-0413">Isomerase</keyword>
<feature type="compositionally biased region" description="Low complexity" evidence="15">
    <location>
        <begin position="79"/>
        <end position="88"/>
    </location>
</feature>
<sequence length="587" mass="64083">MAAMSMTRSLLLLLLLATPCLLASSTPTSNPDIDLDYLIKNAGLDDTTTEDAAPDFPGLDADYDDDEEDLFDDDDGPEAESSSAASQDQEAVDEAHVLLLTAANFTSVLAARRHVMVEFYAPWCGHCRALAPHYAAAAAHLALDQPGLDVALAKVDATEDHDLAQAHDVQGYPTLLFFIDGVPRDYAGERTKDAIVAWITKKLGPAVQNLTAVDEAEKIVTGDDVAVLAYLHHLSGAHSDELAAASRLEDTVSFYQTTSPDVAKLFHIDPEAKRPSVVLLKKEEEKLTVFDGEFRASAIAEFVSANKIPLITTLTQETAPAIFDNPIKKQILLFAVAKESSKFLPILKETAKSFKGKLLFVFVERDNEEVGEPVADYFGITGQETTVLAYTGNEDAKKFFFSGEISLDSIKAFAQDFLEDKLTPFYKSDPVPESNDEDVKVVVGKSLDQIVLDESKDVLLEIYAPWCGHCQSLEPIYNKLAKFLHGIDSLVIAKMDGTNNEHPRAKPDGFPTILFYPAGKKSFEPITFEGDRTVVEMYKFLKKHAAIPFKLKRPGSYSSATQTDSTDGPGSSTEAEKSSGSNPKDEL</sequence>
<evidence type="ECO:0000256" key="13">
    <source>
        <dbReference type="ARBA" id="ARBA00069403"/>
    </source>
</evidence>
<evidence type="ECO:0000256" key="14">
    <source>
        <dbReference type="PIRSR" id="PIRSR605792-51"/>
    </source>
</evidence>
<evidence type="ECO:0000256" key="5">
    <source>
        <dbReference type="ARBA" id="ARBA00022729"/>
    </source>
</evidence>
<keyword evidence="9" id="KW-0325">Glycoprotein</keyword>
<dbReference type="FunFam" id="3.40.30.10:FF:000023">
    <property type="entry name" value="Protein disulfide-isomerase"/>
    <property type="match status" value="1"/>
</dbReference>
<evidence type="ECO:0000256" key="6">
    <source>
        <dbReference type="ARBA" id="ARBA00022737"/>
    </source>
</evidence>
<dbReference type="NCBIfam" id="TIGR01130">
    <property type="entry name" value="ER_PDI_fam"/>
    <property type="match status" value="1"/>
</dbReference>
<keyword evidence="7" id="KW-0256">Endoplasmic reticulum</keyword>
<dbReference type="FunFam" id="3.40.30.10:FF:000042">
    <property type="entry name" value="protein disulfide-isomerase A2"/>
    <property type="match status" value="1"/>
</dbReference>
<dbReference type="PANTHER" id="PTHR18929:SF246">
    <property type="entry name" value="PROTEIN DISULFIDE ISOMERASE-LIKE 1-4"/>
    <property type="match status" value="1"/>
</dbReference>
<dbReference type="CDD" id="cd02995">
    <property type="entry name" value="PDI_a_PDI_a'_C"/>
    <property type="match status" value="1"/>
</dbReference>
<dbReference type="AlphaFoldDB" id="F2E1T7"/>
<dbReference type="CDD" id="cd02982">
    <property type="entry name" value="PDI_b'_family"/>
    <property type="match status" value="1"/>
</dbReference>
<evidence type="ECO:0000259" key="17">
    <source>
        <dbReference type="PROSITE" id="PS51352"/>
    </source>
</evidence>
<dbReference type="CDD" id="cd02981">
    <property type="entry name" value="PDI_b_family"/>
    <property type="match status" value="1"/>
</dbReference>
<dbReference type="InterPro" id="IPR036249">
    <property type="entry name" value="Thioredoxin-like_sf"/>
</dbReference>
<dbReference type="PANTHER" id="PTHR18929">
    <property type="entry name" value="PROTEIN DISULFIDE ISOMERASE"/>
    <property type="match status" value="1"/>
</dbReference>
<feature type="disulfide bond" description="Redox-active" evidence="14">
    <location>
        <begin position="467"/>
        <end position="470"/>
    </location>
</feature>
<feature type="compositionally biased region" description="Acidic residues" evidence="15">
    <location>
        <begin position="61"/>
        <end position="78"/>
    </location>
</feature>
<organism evidence="18">
    <name type="scientific">Hordeum vulgare subsp. vulgare</name>
    <name type="common">Domesticated barley</name>
    <dbReference type="NCBI Taxonomy" id="112509"/>
    <lineage>
        <taxon>Eukaryota</taxon>
        <taxon>Viridiplantae</taxon>
        <taxon>Streptophyta</taxon>
        <taxon>Embryophyta</taxon>
        <taxon>Tracheophyta</taxon>
        <taxon>Spermatophyta</taxon>
        <taxon>Magnoliopsida</taxon>
        <taxon>Liliopsida</taxon>
        <taxon>Poales</taxon>
        <taxon>Poaceae</taxon>
        <taxon>BOP clade</taxon>
        <taxon>Pooideae</taxon>
        <taxon>Triticodae</taxon>
        <taxon>Triticeae</taxon>
        <taxon>Hordeinae</taxon>
        <taxon>Hordeum</taxon>
    </lineage>
</organism>
<dbReference type="Pfam" id="PF00085">
    <property type="entry name" value="Thioredoxin"/>
    <property type="match status" value="2"/>
</dbReference>
<dbReference type="PROSITE" id="PS00194">
    <property type="entry name" value="THIOREDOXIN_1"/>
    <property type="match status" value="2"/>
</dbReference>
<dbReference type="EMBL" id="AK370108">
    <property type="protein sequence ID" value="BAK01309.1"/>
    <property type="molecule type" value="mRNA"/>
</dbReference>
<evidence type="ECO:0000256" key="10">
    <source>
        <dbReference type="ARBA" id="ARBA00023235"/>
    </source>
</evidence>
<dbReference type="GO" id="GO:0003756">
    <property type="term" value="F:protein disulfide isomerase activity"/>
    <property type="evidence" value="ECO:0007669"/>
    <property type="project" value="UniProtKB-EC"/>
</dbReference>
<feature type="signal peptide" evidence="16">
    <location>
        <begin position="1"/>
        <end position="25"/>
    </location>
</feature>
<feature type="chain" id="PRO_5003281640" description="Protein disulfide isomerase-like 1-4" evidence="16">
    <location>
        <begin position="26"/>
        <end position="587"/>
    </location>
</feature>
<evidence type="ECO:0000256" key="16">
    <source>
        <dbReference type="SAM" id="SignalP"/>
    </source>
</evidence>
<reference evidence="18" key="1">
    <citation type="journal article" date="2011" name="Plant Physiol.">
        <title>Comprehensive sequence analysis of 24,783 barley full-length cDNAs derived from 12 clone libraries.</title>
        <authorList>
            <person name="Matsumoto T."/>
            <person name="Tanaka T."/>
            <person name="Sakai H."/>
            <person name="Amano N."/>
            <person name="Kanamori H."/>
            <person name="Kurita K."/>
            <person name="Kikuta A."/>
            <person name="Kamiya K."/>
            <person name="Yamamoto M."/>
            <person name="Ikawa H."/>
            <person name="Fujii N."/>
            <person name="Hori K."/>
            <person name="Itoh T."/>
            <person name="Sato K."/>
        </authorList>
    </citation>
    <scope>NUCLEOTIDE SEQUENCE</scope>
    <source>
        <tissue evidence="18">Shoot and root</tissue>
    </source>
</reference>
<feature type="disulfide bond" description="Redox-active" evidence="14">
    <location>
        <begin position="124"/>
        <end position="127"/>
    </location>
</feature>
<dbReference type="FunFam" id="3.40.30.10:FF:000109">
    <property type="entry name" value="Protein disulfide-isomerase"/>
    <property type="match status" value="1"/>
</dbReference>
<dbReference type="Pfam" id="PF13848">
    <property type="entry name" value="Thioredoxin_6"/>
    <property type="match status" value="1"/>
</dbReference>
<comment type="similarity">
    <text evidence="3">Belongs to the protein disulfide isomerase family.</text>
</comment>
<name>F2E1T7_HORVV</name>
<evidence type="ECO:0000256" key="2">
    <source>
        <dbReference type="ARBA" id="ARBA00004319"/>
    </source>
</evidence>
<keyword evidence="5 16" id="KW-0732">Signal</keyword>
<feature type="domain" description="Thioredoxin" evidence="17">
    <location>
        <begin position="425"/>
        <end position="546"/>
    </location>
</feature>
<dbReference type="FunFam" id="3.40.30.10:FF:000134">
    <property type="entry name" value="Protein disulfide-isomerase"/>
    <property type="match status" value="1"/>
</dbReference>
<comment type="function">
    <text evidence="12">Acts as a protein-folding catalyst that interacts with nascent polypeptides to catalyze the formation, isomerization, and reduction or oxidation of disulfide bonds. May play a role in storage protein biogenesis.</text>
</comment>
<protein>
    <recommendedName>
        <fullName evidence="13">Protein disulfide isomerase-like 1-4</fullName>
        <ecNumber evidence="4">5.3.4.1</ecNumber>
    </recommendedName>
</protein>
<evidence type="ECO:0000256" key="11">
    <source>
        <dbReference type="ARBA" id="ARBA00023284"/>
    </source>
</evidence>
<keyword evidence="8 14" id="KW-1015">Disulfide bond</keyword>
<dbReference type="SUPFAM" id="SSF52833">
    <property type="entry name" value="Thioredoxin-like"/>
    <property type="match status" value="4"/>
</dbReference>
<dbReference type="CDD" id="cd02961">
    <property type="entry name" value="PDI_a_family"/>
    <property type="match status" value="1"/>
</dbReference>
<feature type="compositionally biased region" description="Polar residues" evidence="15">
    <location>
        <begin position="556"/>
        <end position="587"/>
    </location>
</feature>
<keyword evidence="11 14" id="KW-0676">Redox-active center</keyword>
<dbReference type="PROSITE" id="PS51352">
    <property type="entry name" value="THIOREDOXIN_2"/>
    <property type="match status" value="2"/>
</dbReference>
<feature type="region of interest" description="Disordered" evidence="15">
    <location>
        <begin position="554"/>
        <end position="587"/>
    </location>
</feature>
<dbReference type="InterPro" id="IPR017937">
    <property type="entry name" value="Thioredoxin_CS"/>
</dbReference>
<evidence type="ECO:0000256" key="12">
    <source>
        <dbReference type="ARBA" id="ARBA00060135"/>
    </source>
</evidence>
<accession>F2E1T7</accession>
<comment type="catalytic activity">
    <reaction evidence="1">
        <text>Catalyzes the rearrangement of -S-S- bonds in proteins.</text>
        <dbReference type="EC" id="5.3.4.1"/>
    </reaction>
</comment>